<keyword evidence="2" id="KW-1185">Reference proteome</keyword>
<evidence type="ECO:0000313" key="2">
    <source>
        <dbReference type="Proteomes" id="UP000269221"/>
    </source>
</evidence>
<dbReference type="Proteomes" id="UP000269221">
    <property type="component" value="Unassembled WGS sequence"/>
</dbReference>
<reference evidence="1 2" key="1">
    <citation type="submission" date="2018-07" db="EMBL/GenBank/DDBJ databases">
        <title>A high quality draft genome assembly of the barn swallow (H. rustica rustica).</title>
        <authorList>
            <person name="Formenti G."/>
            <person name="Chiara M."/>
            <person name="Poveda L."/>
            <person name="Francoijs K.-J."/>
            <person name="Bonisoli-Alquati A."/>
            <person name="Canova L."/>
            <person name="Gianfranceschi L."/>
            <person name="Horner D.S."/>
            <person name="Saino N."/>
        </authorList>
    </citation>
    <scope>NUCLEOTIDE SEQUENCE [LARGE SCALE GENOMIC DNA]</scope>
    <source>
        <strain evidence="1">Chelidonia</strain>
        <tissue evidence="1">Blood</tissue>
    </source>
</reference>
<name>A0A3M0KLB7_HIRRU</name>
<proteinExistence type="predicted"/>
<dbReference type="AlphaFoldDB" id="A0A3M0KLB7"/>
<organism evidence="1 2">
    <name type="scientific">Hirundo rustica rustica</name>
    <dbReference type="NCBI Taxonomy" id="333673"/>
    <lineage>
        <taxon>Eukaryota</taxon>
        <taxon>Metazoa</taxon>
        <taxon>Chordata</taxon>
        <taxon>Craniata</taxon>
        <taxon>Vertebrata</taxon>
        <taxon>Euteleostomi</taxon>
        <taxon>Archelosauria</taxon>
        <taxon>Archosauria</taxon>
        <taxon>Dinosauria</taxon>
        <taxon>Saurischia</taxon>
        <taxon>Theropoda</taxon>
        <taxon>Coelurosauria</taxon>
        <taxon>Aves</taxon>
        <taxon>Neognathae</taxon>
        <taxon>Neoaves</taxon>
        <taxon>Telluraves</taxon>
        <taxon>Australaves</taxon>
        <taxon>Passeriformes</taxon>
        <taxon>Sylvioidea</taxon>
        <taxon>Hirundinidae</taxon>
        <taxon>Hirundo</taxon>
    </lineage>
</organism>
<evidence type="ECO:0000313" key="1">
    <source>
        <dbReference type="EMBL" id="RMC14042.1"/>
    </source>
</evidence>
<comment type="caution">
    <text evidence="1">The sequence shown here is derived from an EMBL/GenBank/DDBJ whole genome shotgun (WGS) entry which is preliminary data.</text>
</comment>
<sequence>MLEQVDAQKRLCPFGKPSLEQAYGSPHGARERGFHAGAADFPVTGLCSVYLCVSGCPSASNGSEAVGHNPECQHLETPEFMYVVWVDTPGRHHSLHLTDLLANGEGDFGVKCGRYHKSRPEGGEIKGSRVYHWRNKEVQTSNWRVHGLCRMTAGKPNTASDYLYSLRAKMSYMK</sequence>
<accession>A0A3M0KLB7</accession>
<protein>
    <submittedName>
        <fullName evidence="1">Uncharacterized protein</fullName>
    </submittedName>
</protein>
<gene>
    <name evidence="1" type="ORF">DUI87_09129</name>
</gene>
<dbReference type="EMBL" id="QRBI01000105">
    <property type="protein sequence ID" value="RMC14042.1"/>
    <property type="molecule type" value="Genomic_DNA"/>
</dbReference>